<dbReference type="AlphaFoldDB" id="A0A0A9CE23"/>
<reference evidence="1" key="2">
    <citation type="journal article" date="2015" name="Data Brief">
        <title>Shoot transcriptome of the giant reed, Arundo donax.</title>
        <authorList>
            <person name="Barrero R.A."/>
            <person name="Guerrero F.D."/>
            <person name="Moolhuijzen P."/>
            <person name="Goolsby J.A."/>
            <person name="Tidwell J."/>
            <person name="Bellgard S.E."/>
            <person name="Bellgard M.I."/>
        </authorList>
    </citation>
    <scope>NUCLEOTIDE SEQUENCE</scope>
    <source>
        <tissue evidence="1">Shoot tissue taken approximately 20 cm above the soil surface</tissue>
    </source>
</reference>
<proteinExistence type="predicted"/>
<dbReference type="EMBL" id="GBRH01225192">
    <property type="protein sequence ID" value="JAD72703.1"/>
    <property type="molecule type" value="Transcribed_RNA"/>
</dbReference>
<name>A0A0A9CE23_ARUDO</name>
<evidence type="ECO:0000313" key="1">
    <source>
        <dbReference type="EMBL" id="JAD72703.1"/>
    </source>
</evidence>
<reference evidence="1" key="1">
    <citation type="submission" date="2014-09" db="EMBL/GenBank/DDBJ databases">
        <authorList>
            <person name="Magalhaes I.L.F."/>
            <person name="Oliveira U."/>
            <person name="Santos F.R."/>
            <person name="Vidigal T.H.D.A."/>
            <person name="Brescovit A.D."/>
            <person name="Santos A.J."/>
        </authorList>
    </citation>
    <scope>NUCLEOTIDE SEQUENCE</scope>
    <source>
        <tissue evidence="1">Shoot tissue taken approximately 20 cm above the soil surface</tissue>
    </source>
</reference>
<organism evidence="1">
    <name type="scientific">Arundo donax</name>
    <name type="common">Giant reed</name>
    <name type="synonym">Donax arundinaceus</name>
    <dbReference type="NCBI Taxonomy" id="35708"/>
    <lineage>
        <taxon>Eukaryota</taxon>
        <taxon>Viridiplantae</taxon>
        <taxon>Streptophyta</taxon>
        <taxon>Embryophyta</taxon>
        <taxon>Tracheophyta</taxon>
        <taxon>Spermatophyta</taxon>
        <taxon>Magnoliopsida</taxon>
        <taxon>Liliopsida</taxon>
        <taxon>Poales</taxon>
        <taxon>Poaceae</taxon>
        <taxon>PACMAD clade</taxon>
        <taxon>Arundinoideae</taxon>
        <taxon>Arundineae</taxon>
        <taxon>Arundo</taxon>
    </lineage>
</organism>
<accession>A0A0A9CE23</accession>
<protein>
    <submittedName>
        <fullName evidence="1">Uncharacterized protein</fullName>
    </submittedName>
</protein>
<sequence>MLYIHPQPHMLYASNQLHHFSMINPGTSYLSYR</sequence>